<sequence>MDPDEVVRRRLHAQRLRGPGLNAAEDAVRHLLAVQAQEFPYARWSLAQRTNGLRAAGGAPSHRVAAEAAVATASEVEQAVSDGRILRTHILRPTWHFVHREDLRWLTALSAPRLHQGNAGMYRQTGIDAAAAGRSGQVLAEAVRGGPHLTREQLAARLQDEGFAATGFGLAYLIMHAEISGILTSGSPVRSRGGALKQTYALFDERVPAGPAVPPTRAEALSELVRRYFTSRGPATVKDCADWSGLTMADVRLGLQQSLAAAPETLATSAIDGVDHYFDAGAEAGSEAGNTAAGPRIDLIQCYDEYVMGYSATRHYLGGSAPVFPVAGDPMHVVLLDGRMAGCWRHTMFSGRCELDIRLSAAADRATEDAVQDAVDRYGAFLGIPAARVGSGVKLEGHI</sequence>
<dbReference type="KEGG" id="psul:AU252_03645"/>
<organism evidence="1">
    <name type="scientific">Pseudarthrobacter sulfonivorans</name>
    <dbReference type="NCBI Taxonomy" id="121292"/>
    <lineage>
        <taxon>Bacteria</taxon>
        <taxon>Bacillati</taxon>
        <taxon>Actinomycetota</taxon>
        <taxon>Actinomycetes</taxon>
        <taxon>Micrococcales</taxon>
        <taxon>Micrococcaceae</taxon>
        <taxon>Pseudarthrobacter</taxon>
    </lineage>
</organism>
<evidence type="ECO:0000313" key="2">
    <source>
        <dbReference type="Proteomes" id="UP000065151"/>
    </source>
</evidence>
<proteinExistence type="predicted"/>
<gene>
    <name evidence="1" type="ORF">AU252_03645</name>
</gene>
<dbReference type="STRING" id="121292.AU252_03645"/>
<dbReference type="InterPro" id="IPR009351">
    <property type="entry name" value="AlkZ-like"/>
</dbReference>
<dbReference type="PANTHER" id="PTHR38479:SF2">
    <property type="entry name" value="WINGED HELIX DNA-BINDING DOMAIN-CONTAINING PROTEIN"/>
    <property type="match status" value="1"/>
</dbReference>
<evidence type="ECO:0008006" key="3">
    <source>
        <dbReference type="Google" id="ProtNLM"/>
    </source>
</evidence>
<dbReference type="EMBL" id="CP013747">
    <property type="protein sequence ID" value="ALV40371.1"/>
    <property type="molecule type" value="Genomic_DNA"/>
</dbReference>
<reference evidence="1 2" key="1">
    <citation type="submission" date="2015-12" db="EMBL/GenBank/DDBJ databases">
        <authorList>
            <person name="Shamseldin A."/>
            <person name="Moawad H."/>
            <person name="Abd El-Rahim W.M."/>
            <person name="Sadowsky M.J."/>
        </authorList>
    </citation>
    <scope>NUCLEOTIDE SEQUENCE [LARGE SCALE GENOMIC DNA]</scope>
    <source>
        <strain evidence="1 2">Ar51</strain>
    </source>
</reference>
<evidence type="ECO:0000313" key="1">
    <source>
        <dbReference type="EMBL" id="ALV40371.1"/>
    </source>
</evidence>
<dbReference type="Proteomes" id="UP000065151">
    <property type="component" value="Chromosome"/>
</dbReference>
<name>A0A0U3P7Z2_9MICC</name>
<dbReference type="RefSeq" id="WP_058929552.1">
    <property type="nucleotide sequence ID" value="NZ_CP013747.1"/>
</dbReference>
<dbReference type="PANTHER" id="PTHR38479">
    <property type="entry name" value="LMO0824 PROTEIN"/>
    <property type="match status" value="1"/>
</dbReference>
<accession>A0A0U3P7Z2</accession>
<protein>
    <recommendedName>
        <fullName evidence="3">Winged helix DNA-binding domain-containing protein</fullName>
    </recommendedName>
</protein>
<dbReference type="AlphaFoldDB" id="A0A0U3P7Z2"/>
<dbReference type="Pfam" id="PF06224">
    <property type="entry name" value="AlkZ-like"/>
    <property type="match status" value="1"/>
</dbReference>